<dbReference type="InterPro" id="IPR027417">
    <property type="entry name" value="P-loop_NTPase"/>
</dbReference>
<gene>
    <name evidence="2" type="ordered locus">RPE_4382</name>
</gene>
<dbReference type="Gene3D" id="3.40.50.300">
    <property type="entry name" value="P-loop containing nucleotide triphosphate hydrolases"/>
    <property type="match status" value="1"/>
</dbReference>
<dbReference type="STRING" id="316055.RPE_4382"/>
<dbReference type="SUPFAM" id="SSF52540">
    <property type="entry name" value="P-loop containing nucleoside triphosphate hydrolases"/>
    <property type="match status" value="1"/>
</dbReference>
<dbReference type="OrthoDB" id="2020141at2"/>
<evidence type="ECO:0000313" key="2">
    <source>
        <dbReference type="EMBL" id="ABJ08306.1"/>
    </source>
</evidence>
<organism evidence="2">
    <name type="scientific">Rhodopseudomonas palustris (strain BisA53)</name>
    <dbReference type="NCBI Taxonomy" id="316055"/>
    <lineage>
        <taxon>Bacteria</taxon>
        <taxon>Pseudomonadati</taxon>
        <taxon>Pseudomonadota</taxon>
        <taxon>Alphaproteobacteria</taxon>
        <taxon>Hyphomicrobiales</taxon>
        <taxon>Nitrobacteraceae</taxon>
        <taxon>Rhodopseudomonas</taxon>
    </lineage>
</organism>
<dbReference type="Pfam" id="PF13191">
    <property type="entry name" value="AAA_16"/>
    <property type="match status" value="1"/>
</dbReference>
<feature type="domain" description="Orc1-like AAA ATPase" evidence="1">
    <location>
        <begin position="22"/>
        <end position="179"/>
    </location>
</feature>
<dbReference type="PANTHER" id="PTHR34301:SF8">
    <property type="entry name" value="ATPASE DOMAIN-CONTAINING PROTEIN"/>
    <property type="match status" value="1"/>
</dbReference>
<protein>
    <recommendedName>
        <fullName evidence="1">Orc1-like AAA ATPase domain-containing protein</fullName>
    </recommendedName>
</protein>
<dbReference type="InterPro" id="IPR041664">
    <property type="entry name" value="AAA_16"/>
</dbReference>
<dbReference type="KEGG" id="rpe:RPE_4382"/>
<evidence type="ECO:0000259" key="1">
    <source>
        <dbReference type="Pfam" id="PF13191"/>
    </source>
</evidence>
<dbReference type="PANTHER" id="PTHR34301">
    <property type="entry name" value="DNA-BINDING PROTEIN-RELATED"/>
    <property type="match status" value="1"/>
</dbReference>
<proteinExistence type="predicted"/>
<reference evidence="2" key="1">
    <citation type="submission" date="2006-09" db="EMBL/GenBank/DDBJ databases">
        <title>Complete sequence of Rhodopseudomonas palustris BisA53.</title>
        <authorList>
            <consortium name="US DOE Joint Genome Institute"/>
            <person name="Copeland A."/>
            <person name="Lucas S."/>
            <person name="Lapidus A."/>
            <person name="Barry K."/>
            <person name="Detter J.C."/>
            <person name="Glavina del Rio T."/>
            <person name="Hammon N."/>
            <person name="Israni S."/>
            <person name="Dalin E."/>
            <person name="Tice H."/>
            <person name="Pitluck S."/>
            <person name="Chain P."/>
            <person name="Malfatti S."/>
            <person name="Shin M."/>
            <person name="Vergez L."/>
            <person name="Schmutz J."/>
            <person name="Larimer F."/>
            <person name="Land M."/>
            <person name="Hauser L."/>
            <person name="Pelletier D.A."/>
            <person name="Kyrpides N."/>
            <person name="Kim E."/>
            <person name="Harwood C.S."/>
            <person name="Oda Y."/>
            <person name="Richardson P."/>
        </authorList>
    </citation>
    <scope>NUCLEOTIDE SEQUENCE [LARGE SCALE GENOMIC DNA]</scope>
    <source>
        <strain evidence="2">BisA53</strain>
    </source>
</reference>
<name>Q07IC8_RHOP5</name>
<dbReference type="AlphaFoldDB" id="Q07IC8"/>
<dbReference type="HOGENOM" id="CLU_058580_0_0_5"/>
<dbReference type="eggNOG" id="COG1672">
    <property type="taxonomic scope" value="Bacteria"/>
</dbReference>
<dbReference type="EMBL" id="CP000463">
    <property type="protein sequence ID" value="ABJ08306.1"/>
    <property type="molecule type" value="Genomic_DNA"/>
</dbReference>
<sequence length="412" mass="46330">MAETPVPQNPFRPGAGTKPLYLAGRTHEQSQFARVLQQADLTTNIIITGLRGVGKTVLLDQLRPLAAQYGWLWTGNDWNEAASVSEKDVATRLIVDLAAVLSPIVTYRTDELPFGFTDKSAATNHRPLKFDDLWGIYNATPGFDSDKLKAVLEHIAKIITNAKIKGIVFAYDEAQNLADKKERGQFPLSLVVDVFSNLQKRDLGCQFLLVMTGLPTLITNLNEARTYTERMFHMLVLDRLSESETHEAVLRPIQISKSTLTFAPPTIAKIIKESQGYPFLIQYICREVFDAWIGRMTVGEAPSVPMTEITAKLDLDFFAPRWNRATDRQQIFMQVIATLENADGEFTIQDITTASRELLKKPFNPSHATQMLGHLAEKGLIYRNRRGAYCFAVPLLAGFIRRQSWDAATRRE</sequence>
<accession>Q07IC8</accession>